<dbReference type="STRING" id="633813.SAMN04488087_1989"/>
<dbReference type="EMBL" id="FRAU01000006">
    <property type="protein sequence ID" value="SHK79278.1"/>
    <property type="molecule type" value="Genomic_DNA"/>
</dbReference>
<dbReference type="AlphaFoldDB" id="A0A1M6VCV8"/>
<dbReference type="InterPro" id="IPR036909">
    <property type="entry name" value="Cyt_c-like_dom_sf"/>
</dbReference>
<evidence type="ECO:0000313" key="1">
    <source>
        <dbReference type="EMBL" id="SHK79278.1"/>
    </source>
</evidence>
<dbReference type="Proteomes" id="UP000185812">
    <property type="component" value="Unassembled WGS sequence"/>
</dbReference>
<dbReference type="InterPro" id="IPR026444">
    <property type="entry name" value="Secre_tail"/>
</dbReference>
<dbReference type="Gene3D" id="2.60.40.4070">
    <property type="match status" value="1"/>
</dbReference>
<protein>
    <submittedName>
        <fullName evidence="1">Por secretion system C-terminal sorting domain-containing protein</fullName>
    </submittedName>
</protein>
<dbReference type="SUPFAM" id="SSF46626">
    <property type="entry name" value="Cytochrome c"/>
    <property type="match status" value="1"/>
</dbReference>
<sequence>MRYAWGFLFGGLLLTFGLTHFLKANEEVVVVLPIEVIGPDGYTVAVEVYVSDTTGVDSMYLKGHLLGYLYTPALEDTGGYDKKAAFRINGGRWIPIDNEHFKAFWPESQMFTPPLTGPIGGPYRTLRGMISIRGTGKLRPGRNTIEFRFNRTEGRTSGYRILELDLRRGGRNGQSVLQGTRFVWDDPAQWGPPEGYDTPEAIEEGRRLWQTRGILKGLAGERLVAACSDCHATDGRDLKYFNFSNQVIIQKAKLRGLTEEEGKKIAAYIRSVDLELPPGETVATCGGRPWNPPYQPGPGLSKRPVECWAAGAGIEWALARDRDVLAYLAPDAATEAALKSLQGVPPSPEHFTARADLSVENLVRHFNLKRSLPLTDIPVAYQMPDIFEWWPSVYPGDYFGAEVFHNSETYRSWEQAYEALKQPGQVAALLEEARRYANSWMSRGITTFFRFEVNTKAMPADLPTPPSWSDKSGEGELARLSLRQWILIKLWELVHKYKLEDKIVEIYGENARANEIDLSGWDRNWPVRGMWVYDMATHKQGSPYPDIGPYATKAQDQYFSAAWYQLSIILNNGTRTSGGTTNVDWNYVFAHINDMQRWYNIPLGAEYLKSLVAMMQTRTSWYVERKAPDWMVPGFGKQNRPGFKNLKEHMPLTWFYLGHKRRAQEFTAEEMRNITEALLRIWIEEAERYDERHAEWIRNWRDNKKHKILLPPDTTYDVRRESCSRPVPLDPNWYKDEAMLQFLYQAQCYGVDPVVLDRVARYMERISPGGNWERFFLEATDTQVQTLSLQAGWNLVSLYVQPERAQMKALLASIRDRLVLVKDEAGRVYSPELGVDQIKRWDWRRAYMVFVTEPTTWTVEGRPIPASATVTLKAGWNLIPYWSTVSMPVADALASLGSALVLVKDLEGRLFFPDYEVYTLQTLTPGQGYKVYVTKEVTLRYPAPPSGKRTAVVTDPEGSRATLSSVLILQGLPEEGQLQVRTEQGDIVGEGTVRQGRAAVVVWGDEPLTEAREGARIGETLELWWIGSTDTYRLPVKRVVDALQQQELPTTLQFAPDQVWVVEAEAIPRRFSLSPPYPHPVTNRSVLVYQLPEAARVRLEVFDVLGRRVATLVDAYQEAGTHRVVLDAHSLAGGTYFYRLQAGPHQATGQMIVIR</sequence>
<dbReference type="GO" id="GO:0009055">
    <property type="term" value="F:electron transfer activity"/>
    <property type="evidence" value="ECO:0007669"/>
    <property type="project" value="InterPro"/>
</dbReference>
<organism evidence="1 2">
    <name type="scientific">Rhodothermus profundi</name>
    <dbReference type="NCBI Taxonomy" id="633813"/>
    <lineage>
        <taxon>Bacteria</taxon>
        <taxon>Pseudomonadati</taxon>
        <taxon>Rhodothermota</taxon>
        <taxon>Rhodothermia</taxon>
        <taxon>Rhodothermales</taxon>
        <taxon>Rhodothermaceae</taxon>
        <taxon>Rhodothermus</taxon>
    </lineage>
</organism>
<gene>
    <name evidence="1" type="ORF">SAMN04488087_1989</name>
</gene>
<dbReference type="NCBIfam" id="TIGR04183">
    <property type="entry name" value="Por_Secre_tail"/>
    <property type="match status" value="1"/>
</dbReference>
<keyword evidence="2" id="KW-1185">Reference proteome</keyword>
<accession>A0A1M6VCV8</accession>
<name>A0A1M6VCV8_9BACT</name>
<reference evidence="2" key="1">
    <citation type="submission" date="2016-11" db="EMBL/GenBank/DDBJ databases">
        <authorList>
            <person name="Varghese N."/>
            <person name="Submissions S."/>
        </authorList>
    </citation>
    <scope>NUCLEOTIDE SEQUENCE [LARGE SCALE GENOMIC DNA]</scope>
    <source>
        <strain evidence="2">DSM 22212</strain>
    </source>
</reference>
<proteinExistence type="predicted"/>
<dbReference type="GO" id="GO:0020037">
    <property type="term" value="F:heme binding"/>
    <property type="evidence" value="ECO:0007669"/>
    <property type="project" value="InterPro"/>
</dbReference>
<evidence type="ECO:0000313" key="2">
    <source>
        <dbReference type="Proteomes" id="UP000185812"/>
    </source>
</evidence>